<evidence type="ECO:0000259" key="1">
    <source>
        <dbReference type="Pfam" id="PF13452"/>
    </source>
</evidence>
<dbReference type="Proteomes" id="UP000655751">
    <property type="component" value="Unassembled WGS sequence"/>
</dbReference>
<feature type="domain" description="FAS1-like dehydratase" evidence="1">
    <location>
        <begin position="32"/>
        <end position="142"/>
    </location>
</feature>
<keyword evidence="3" id="KW-1185">Reference proteome</keyword>
<gene>
    <name evidence="2" type="ORF">IT779_23280</name>
</gene>
<dbReference type="RefSeq" id="WP_196151518.1">
    <property type="nucleotide sequence ID" value="NZ_JADMLG010000010.1"/>
</dbReference>
<comment type="caution">
    <text evidence="2">The sequence shown here is derived from an EMBL/GenBank/DDBJ whole genome shotgun (WGS) entry which is preliminary data.</text>
</comment>
<protein>
    <submittedName>
        <fullName evidence="2">MaoC family dehydratase N-terminal domain-containing protein</fullName>
    </submittedName>
</protein>
<reference evidence="2" key="1">
    <citation type="submission" date="2020-11" db="EMBL/GenBank/DDBJ databases">
        <title>Nocardia NEAU-351.nov., a novel actinomycete isolated from the cow dung.</title>
        <authorList>
            <person name="Zhang X."/>
        </authorList>
    </citation>
    <scope>NUCLEOTIDE SEQUENCE</scope>
    <source>
        <strain evidence="2">NEAU-351</strain>
    </source>
</reference>
<organism evidence="2 3">
    <name type="scientific">Nocardia bovistercoris</name>
    <dbReference type="NCBI Taxonomy" id="2785916"/>
    <lineage>
        <taxon>Bacteria</taxon>
        <taxon>Bacillati</taxon>
        <taxon>Actinomycetota</taxon>
        <taxon>Actinomycetes</taxon>
        <taxon>Mycobacteriales</taxon>
        <taxon>Nocardiaceae</taxon>
        <taxon>Nocardia</taxon>
    </lineage>
</organism>
<dbReference type="EMBL" id="JADMLG010000010">
    <property type="protein sequence ID" value="MBH0779196.1"/>
    <property type="molecule type" value="Genomic_DNA"/>
</dbReference>
<dbReference type="AlphaFoldDB" id="A0A931N5A8"/>
<evidence type="ECO:0000313" key="3">
    <source>
        <dbReference type="Proteomes" id="UP000655751"/>
    </source>
</evidence>
<dbReference type="InterPro" id="IPR039569">
    <property type="entry name" value="FAS1-like_DH_region"/>
</dbReference>
<dbReference type="InterPro" id="IPR029069">
    <property type="entry name" value="HotDog_dom_sf"/>
</dbReference>
<dbReference type="SUPFAM" id="SSF54637">
    <property type="entry name" value="Thioesterase/thiol ester dehydrase-isomerase"/>
    <property type="match status" value="1"/>
</dbReference>
<dbReference type="Pfam" id="PF13452">
    <property type="entry name" value="FAS1_DH_region"/>
    <property type="match status" value="1"/>
</dbReference>
<proteinExistence type="predicted"/>
<evidence type="ECO:0000313" key="2">
    <source>
        <dbReference type="EMBL" id="MBH0779196.1"/>
    </source>
</evidence>
<accession>A0A931N5A8</accession>
<name>A0A931N5A8_9NOCA</name>
<sequence>MNQRIESELRESAGSATVDTAAVDRRRICTGPHPIDAETIAEFVRTVREFPRRDPATGRAVAPVSFAATVRTGAVGALLADFVPDGTAERILHVDQVLDLRRPLVDGDLVVCRAAIESFRHFADYHVLAIRTALVDDNGAAILSGTTSLLTRIGGDGHRCAPDDDRDRPVGVSGSDTDEFASADGAMPAIGDRIAPWSVWVPRTDLLGYARLACATGLAPSTIELAYATTYLGRRFGPDALVRRIRTQTSRHTHHLTLPAPDGAHLRMGGRVTGLDLGRRRATVALTAHAGHRALFSHASVDVQLPPRR</sequence>
<dbReference type="Gene3D" id="3.10.129.10">
    <property type="entry name" value="Hotdog Thioesterase"/>
    <property type="match status" value="2"/>
</dbReference>